<name>A0ABV0ZWR6_9TELE</name>
<evidence type="ECO:0000313" key="1">
    <source>
        <dbReference type="EMBL" id="MEQ2310335.1"/>
    </source>
</evidence>
<gene>
    <name evidence="1" type="ORF">AMECASPLE_007818</name>
</gene>
<reference evidence="1 2" key="1">
    <citation type="submission" date="2021-06" db="EMBL/GenBank/DDBJ databases">
        <authorList>
            <person name="Palmer J.M."/>
        </authorList>
    </citation>
    <scope>NUCLEOTIDE SEQUENCE [LARGE SCALE GENOMIC DNA]</scope>
    <source>
        <strain evidence="1 2">AS_MEX2019</strain>
        <tissue evidence="1">Muscle</tissue>
    </source>
</reference>
<comment type="caution">
    <text evidence="1">The sequence shown here is derived from an EMBL/GenBank/DDBJ whole genome shotgun (WGS) entry which is preliminary data.</text>
</comment>
<dbReference type="EMBL" id="JAHRIP010075638">
    <property type="protein sequence ID" value="MEQ2310335.1"/>
    <property type="molecule type" value="Genomic_DNA"/>
</dbReference>
<proteinExistence type="predicted"/>
<evidence type="ECO:0000313" key="2">
    <source>
        <dbReference type="Proteomes" id="UP001469553"/>
    </source>
</evidence>
<keyword evidence="2" id="KW-1185">Reference proteome</keyword>
<sequence length="71" mass="8046">MNVQGQNVLQSRAPVQDSRCIQVHVIHCQATLRYQTSTNRAPGNNTFPDMTRGDPDFYSHFSCPGNQLHCR</sequence>
<accession>A0ABV0ZWR6</accession>
<organism evidence="1 2">
    <name type="scientific">Ameca splendens</name>
    <dbReference type="NCBI Taxonomy" id="208324"/>
    <lineage>
        <taxon>Eukaryota</taxon>
        <taxon>Metazoa</taxon>
        <taxon>Chordata</taxon>
        <taxon>Craniata</taxon>
        <taxon>Vertebrata</taxon>
        <taxon>Euteleostomi</taxon>
        <taxon>Actinopterygii</taxon>
        <taxon>Neopterygii</taxon>
        <taxon>Teleostei</taxon>
        <taxon>Neoteleostei</taxon>
        <taxon>Acanthomorphata</taxon>
        <taxon>Ovalentaria</taxon>
        <taxon>Atherinomorphae</taxon>
        <taxon>Cyprinodontiformes</taxon>
        <taxon>Goodeidae</taxon>
        <taxon>Ameca</taxon>
    </lineage>
</organism>
<protein>
    <submittedName>
        <fullName evidence="1">Uncharacterized protein</fullName>
    </submittedName>
</protein>
<dbReference type="Proteomes" id="UP001469553">
    <property type="component" value="Unassembled WGS sequence"/>
</dbReference>